<dbReference type="GO" id="GO:0019677">
    <property type="term" value="P:NAD+ catabolic process"/>
    <property type="evidence" value="ECO:0007669"/>
    <property type="project" value="TreeGrafter"/>
</dbReference>
<dbReference type="PANTHER" id="PTHR42904:SF6">
    <property type="entry name" value="NAD-CAPPED RNA HYDROLASE NUDT12"/>
    <property type="match status" value="1"/>
</dbReference>
<dbReference type="InterPro" id="IPR015797">
    <property type="entry name" value="NUDIX_hydrolase-like_dom_sf"/>
</dbReference>
<accession>A0A367WEL1</accession>
<dbReference type="Gene3D" id="3.90.79.10">
    <property type="entry name" value="Nucleoside Triphosphate Pyrophosphohydrolase"/>
    <property type="match status" value="1"/>
</dbReference>
<evidence type="ECO:0000256" key="7">
    <source>
        <dbReference type="ARBA" id="ARBA00022842"/>
    </source>
</evidence>
<keyword evidence="5" id="KW-0479">Metal-binding</keyword>
<dbReference type="EMBL" id="JPWF01000001">
    <property type="protein sequence ID" value="RCK39895.1"/>
    <property type="molecule type" value="Genomic_DNA"/>
</dbReference>
<dbReference type="NCBIfam" id="NF001299">
    <property type="entry name" value="PRK00241.1"/>
    <property type="match status" value="1"/>
</dbReference>
<sequence>MNRQFYESINLDRDAVLRKTQNWQQILLAEESLRILVCHDGDPLFAWPEDMDAHELVVLGGPAIAYLDVDLNGGHWIYIGRDASGPVIAVDIAPVVPERDDAVRALGGGFGDMRTRMAALSSDEAALAAQARAIFNWHRGHQFCGACGHPNRIEEAGYRLQCTNPNCGKAHFPRTDPAVIMLIHHQDHVLLARSPQFMPNMVSVLAGFVEPGETLEQAVAREVYEEVGVRIKRPHYVASQPWPFPGSLMLGFVAEAETTELIPDKEEIEFALWVHRDDVPTLPERGINLPRPISIARYLLENWCAGLI</sequence>
<evidence type="ECO:0000313" key="13">
    <source>
        <dbReference type="Proteomes" id="UP000253226"/>
    </source>
</evidence>
<dbReference type="Pfam" id="PF00293">
    <property type="entry name" value="NUDIX"/>
    <property type="match status" value="1"/>
</dbReference>
<dbReference type="InterPro" id="IPR049734">
    <property type="entry name" value="NudC-like_C"/>
</dbReference>
<keyword evidence="6 10" id="KW-0378">Hydrolase</keyword>
<dbReference type="GO" id="GO:0035529">
    <property type="term" value="F:NADH pyrophosphatase activity"/>
    <property type="evidence" value="ECO:0007669"/>
    <property type="project" value="TreeGrafter"/>
</dbReference>
<proteinExistence type="inferred from homology"/>
<keyword evidence="7" id="KW-0460">Magnesium</keyword>
<dbReference type="Proteomes" id="UP000253226">
    <property type="component" value="Unassembled WGS sequence"/>
</dbReference>
<evidence type="ECO:0000256" key="9">
    <source>
        <dbReference type="ARBA" id="ARBA00023679"/>
    </source>
</evidence>
<protein>
    <recommendedName>
        <fullName evidence="4">NAD(+) diphosphatase</fullName>
        <ecNumber evidence="4">3.6.1.22</ecNumber>
    </recommendedName>
</protein>
<evidence type="ECO:0000256" key="5">
    <source>
        <dbReference type="ARBA" id="ARBA00022723"/>
    </source>
</evidence>
<dbReference type="PROSITE" id="PS51462">
    <property type="entry name" value="NUDIX"/>
    <property type="match status" value="1"/>
</dbReference>
<dbReference type="PROSITE" id="PS00893">
    <property type="entry name" value="NUDIX_BOX"/>
    <property type="match status" value="1"/>
</dbReference>
<dbReference type="GO" id="GO:0046872">
    <property type="term" value="F:metal ion binding"/>
    <property type="evidence" value="ECO:0007669"/>
    <property type="project" value="UniProtKB-KW"/>
</dbReference>
<dbReference type="EC" id="3.6.1.22" evidence="4"/>
<comment type="catalytic activity">
    <reaction evidence="9">
        <text>a 5'-end NAD(+)-phospho-ribonucleoside in mRNA + H2O = a 5'-end phospho-adenosine-phospho-ribonucleoside in mRNA + beta-nicotinamide D-ribonucleotide + 2 H(+)</text>
        <dbReference type="Rhea" id="RHEA:60876"/>
        <dbReference type="Rhea" id="RHEA-COMP:15698"/>
        <dbReference type="Rhea" id="RHEA-COMP:15719"/>
        <dbReference type="ChEBI" id="CHEBI:14649"/>
        <dbReference type="ChEBI" id="CHEBI:15377"/>
        <dbReference type="ChEBI" id="CHEBI:15378"/>
        <dbReference type="ChEBI" id="CHEBI:144029"/>
        <dbReference type="ChEBI" id="CHEBI:144051"/>
    </reaction>
    <physiologicalReaction direction="left-to-right" evidence="9">
        <dbReference type="Rhea" id="RHEA:60877"/>
    </physiologicalReaction>
</comment>
<dbReference type="AlphaFoldDB" id="A0A367WEL1"/>
<comment type="similarity">
    <text evidence="3">Belongs to the Nudix hydrolase family. NudC subfamily.</text>
</comment>
<name>A0A367WEL1_9PROT</name>
<evidence type="ECO:0000256" key="2">
    <source>
        <dbReference type="ARBA" id="ARBA00001947"/>
    </source>
</evidence>
<dbReference type="InterPro" id="IPR015375">
    <property type="entry name" value="NADH_PPase-like_N"/>
</dbReference>
<keyword evidence="8" id="KW-0520">NAD</keyword>
<dbReference type="InterPro" id="IPR020476">
    <property type="entry name" value="Nudix_hydrolase"/>
</dbReference>
<evidence type="ECO:0000259" key="11">
    <source>
        <dbReference type="PROSITE" id="PS51462"/>
    </source>
</evidence>
<evidence type="ECO:0000256" key="8">
    <source>
        <dbReference type="ARBA" id="ARBA00023027"/>
    </source>
</evidence>
<feature type="domain" description="Nudix hydrolase" evidence="11">
    <location>
        <begin position="173"/>
        <end position="296"/>
    </location>
</feature>
<dbReference type="InterPro" id="IPR020084">
    <property type="entry name" value="NUDIX_hydrolase_CS"/>
</dbReference>
<reference evidence="12 13" key="1">
    <citation type="submission" date="2014-07" db="EMBL/GenBank/DDBJ databases">
        <title>Draft genome sequence of Thalassospira profundimaris 35.</title>
        <authorList>
            <person name="Lai Q."/>
            <person name="Shao Z."/>
        </authorList>
    </citation>
    <scope>NUCLEOTIDE SEQUENCE [LARGE SCALE GENOMIC DNA]</scope>
    <source>
        <strain evidence="12 13">35</strain>
    </source>
</reference>
<dbReference type="RefSeq" id="WP_114100668.1">
    <property type="nucleotide sequence ID" value="NZ_JPWF01000001.1"/>
</dbReference>
<evidence type="ECO:0000256" key="10">
    <source>
        <dbReference type="RuleBase" id="RU003476"/>
    </source>
</evidence>
<evidence type="ECO:0000256" key="3">
    <source>
        <dbReference type="ARBA" id="ARBA00009595"/>
    </source>
</evidence>
<comment type="cofactor">
    <cofactor evidence="1">
        <name>Mg(2+)</name>
        <dbReference type="ChEBI" id="CHEBI:18420"/>
    </cofactor>
</comment>
<dbReference type="Pfam" id="PF09296">
    <property type="entry name" value="NUDIX-like"/>
    <property type="match status" value="1"/>
</dbReference>
<dbReference type="CDD" id="cd03429">
    <property type="entry name" value="NUDIX_NADH_pyrophosphatase_Nudt13"/>
    <property type="match status" value="1"/>
</dbReference>
<dbReference type="PANTHER" id="PTHR42904">
    <property type="entry name" value="NUDIX HYDROLASE, NUDC SUBFAMILY"/>
    <property type="match status" value="1"/>
</dbReference>
<dbReference type="PRINTS" id="PR00502">
    <property type="entry name" value="NUDIXFAMILY"/>
</dbReference>
<dbReference type="GO" id="GO:0006742">
    <property type="term" value="P:NADP+ catabolic process"/>
    <property type="evidence" value="ECO:0007669"/>
    <property type="project" value="TreeGrafter"/>
</dbReference>
<comment type="cofactor">
    <cofactor evidence="2">
        <name>Zn(2+)</name>
        <dbReference type="ChEBI" id="CHEBI:29105"/>
    </cofactor>
</comment>
<gene>
    <name evidence="12" type="ORF">TH19_02305</name>
</gene>
<dbReference type="SUPFAM" id="SSF55811">
    <property type="entry name" value="Nudix"/>
    <property type="match status" value="1"/>
</dbReference>
<dbReference type="OrthoDB" id="9791656at2"/>
<comment type="caution">
    <text evidence="12">The sequence shown here is derived from an EMBL/GenBank/DDBJ whole genome shotgun (WGS) entry which is preliminary data.</text>
</comment>
<dbReference type="Pfam" id="PF09297">
    <property type="entry name" value="Zn_ribbon_NUD"/>
    <property type="match status" value="1"/>
</dbReference>
<evidence type="ECO:0000313" key="12">
    <source>
        <dbReference type="EMBL" id="RCK39895.1"/>
    </source>
</evidence>
<evidence type="ECO:0000256" key="6">
    <source>
        <dbReference type="ARBA" id="ARBA00022801"/>
    </source>
</evidence>
<evidence type="ECO:0000256" key="4">
    <source>
        <dbReference type="ARBA" id="ARBA00012381"/>
    </source>
</evidence>
<evidence type="ECO:0000256" key="1">
    <source>
        <dbReference type="ARBA" id="ARBA00001946"/>
    </source>
</evidence>
<dbReference type="Gene3D" id="3.90.79.20">
    <property type="match status" value="1"/>
</dbReference>
<dbReference type="InterPro" id="IPR000086">
    <property type="entry name" value="NUDIX_hydrolase_dom"/>
</dbReference>
<dbReference type="InterPro" id="IPR050241">
    <property type="entry name" value="NAD-cap_RNA_hydrolase_NudC"/>
</dbReference>
<organism evidence="12 13">
    <name type="scientific">Thalassospira profundimaris</name>
    <dbReference type="NCBI Taxonomy" id="502049"/>
    <lineage>
        <taxon>Bacteria</taxon>
        <taxon>Pseudomonadati</taxon>
        <taxon>Pseudomonadota</taxon>
        <taxon>Alphaproteobacteria</taxon>
        <taxon>Rhodospirillales</taxon>
        <taxon>Thalassospiraceae</taxon>
        <taxon>Thalassospira</taxon>
    </lineage>
</organism>
<dbReference type="InterPro" id="IPR015376">
    <property type="entry name" value="Znr_NADH_PPase"/>
</dbReference>
<dbReference type="GO" id="GO:0005829">
    <property type="term" value="C:cytosol"/>
    <property type="evidence" value="ECO:0007669"/>
    <property type="project" value="TreeGrafter"/>
</dbReference>